<evidence type="ECO:0000256" key="7">
    <source>
        <dbReference type="ARBA" id="ARBA00047761"/>
    </source>
</evidence>
<evidence type="ECO:0000256" key="6">
    <source>
        <dbReference type="ARBA" id="ARBA00023242"/>
    </source>
</evidence>
<dbReference type="InterPro" id="IPR006811">
    <property type="entry name" value="RNA_pol_II_suA"/>
</dbReference>
<accession>A0AAN9V5M1</accession>
<dbReference type="AlphaFoldDB" id="A0AAN9V5M1"/>
<organism evidence="10 11">
    <name type="scientific">Gryllus longicercus</name>
    <dbReference type="NCBI Taxonomy" id="2509291"/>
    <lineage>
        <taxon>Eukaryota</taxon>
        <taxon>Metazoa</taxon>
        <taxon>Ecdysozoa</taxon>
        <taxon>Arthropoda</taxon>
        <taxon>Hexapoda</taxon>
        <taxon>Insecta</taxon>
        <taxon>Pterygota</taxon>
        <taxon>Neoptera</taxon>
        <taxon>Polyneoptera</taxon>
        <taxon>Orthoptera</taxon>
        <taxon>Ensifera</taxon>
        <taxon>Gryllidea</taxon>
        <taxon>Grylloidea</taxon>
        <taxon>Gryllidae</taxon>
        <taxon>Gryllinae</taxon>
        <taxon>Gryllus</taxon>
    </lineage>
</organism>
<dbReference type="PANTHER" id="PTHR20383">
    <property type="entry name" value="RNA POLYMERASE II SUBUNIT A C-TERMINAL DOMAIN PHOSPHATASE"/>
    <property type="match status" value="1"/>
</dbReference>
<comment type="catalytic activity">
    <reaction evidence="8 9">
        <text>O-phospho-L-threonyl-[protein] + H2O = L-threonyl-[protein] + phosphate</text>
        <dbReference type="Rhea" id="RHEA:47004"/>
        <dbReference type="Rhea" id="RHEA-COMP:11060"/>
        <dbReference type="Rhea" id="RHEA-COMP:11605"/>
        <dbReference type="ChEBI" id="CHEBI:15377"/>
        <dbReference type="ChEBI" id="CHEBI:30013"/>
        <dbReference type="ChEBI" id="CHEBI:43474"/>
        <dbReference type="ChEBI" id="CHEBI:61977"/>
        <dbReference type="EC" id="3.1.3.16"/>
    </reaction>
</comment>
<dbReference type="Proteomes" id="UP001378592">
    <property type="component" value="Unassembled WGS sequence"/>
</dbReference>
<evidence type="ECO:0000313" key="10">
    <source>
        <dbReference type="EMBL" id="KAK7789794.1"/>
    </source>
</evidence>
<dbReference type="GO" id="GO:0031124">
    <property type="term" value="P:mRNA 3'-end processing"/>
    <property type="evidence" value="ECO:0007669"/>
    <property type="project" value="UniProtKB-ARBA"/>
</dbReference>
<dbReference type="FunFam" id="3.40.50.2300:FF:000066">
    <property type="entry name" value="RNA polymerase II subunit A C-terminal domain phosphatase SSU72"/>
    <property type="match status" value="1"/>
</dbReference>
<sequence>MSLFTANNRLKVAVICTSNMNRSMEVHSLLNKKGFCIRSFGIGPKVKLPGPVHDRPNCYDFGVTYDHIYQDLKLKDEKFYTHNGLLHMLDRNKRIKASPELFLSAKEKFDILVTCEERVYDQVTEILDSRRSRTCSLVHVINVNIQDSHEEATLGAFLVLDLVNRLSESDDLDDEIVDIIAEFEHKNDCVVLHSAFFY</sequence>
<keyword evidence="4 9" id="KW-0378">Hydrolase</keyword>
<protein>
    <recommendedName>
        <fullName evidence="9">RNA polymerase II subunit A C-terminal domain phosphatase SSU72</fullName>
        <shortName evidence="9">CTD phosphatase SSU72</shortName>
        <ecNumber evidence="9">3.1.3.16</ecNumber>
    </recommendedName>
</protein>
<dbReference type="Gene3D" id="3.40.50.2300">
    <property type="match status" value="2"/>
</dbReference>
<dbReference type="GO" id="GO:0008420">
    <property type="term" value="F:RNA polymerase II CTD heptapeptide repeat phosphatase activity"/>
    <property type="evidence" value="ECO:0007669"/>
    <property type="project" value="UniProtKB-ARBA"/>
</dbReference>
<evidence type="ECO:0000256" key="3">
    <source>
        <dbReference type="ARBA" id="ARBA00022664"/>
    </source>
</evidence>
<comment type="similarity">
    <text evidence="2 9">Belongs to the SSU72 phosphatase family.</text>
</comment>
<gene>
    <name evidence="10" type="ORF">R5R35_012341</name>
</gene>
<dbReference type="FunFam" id="3.40.50.2300:FF:000039">
    <property type="entry name" value="RNA polymerase II subunit A C-terminal domain phosphatase"/>
    <property type="match status" value="1"/>
</dbReference>
<evidence type="ECO:0000256" key="8">
    <source>
        <dbReference type="ARBA" id="ARBA00048336"/>
    </source>
</evidence>
<dbReference type="Pfam" id="PF04722">
    <property type="entry name" value="Ssu72"/>
    <property type="match status" value="1"/>
</dbReference>
<comment type="function">
    <text evidence="9">Protein phosphatase that catalyzes the dephosphorylation of the C-terminal domain of RNA polymerase II. Plays a role in RNA processing and termination.</text>
</comment>
<dbReference type="EC" id="3.1.3.16" evidence="9"/>
<keyword evidence="6 9" id="KW-0539">Nucleus</keyword>
<evidence type="ECO:0000313" key="11">
    <source>
        <dbReference type="Proteomes" id="UP001378592"/>
    </source>
</evidence>
<evidence type="ECO:0000256" key="4">
    <source>
        <dbReference type="ARBA" id="ARBA00022801"/>
    </source>
</evidence>
<dbReference type="EMBL" id="JAZDUA010000708">
    <property type="protein sequence ID" value="KAK7789794.1"/>
    <property type="molecule type" value="Genomic_DNA"/>
</dbReference>
<keyword evidence="11" id="KW-1185">Reference proteome</keyword>
<evidence type="ECO:0000256" key="1">
    <source>
        <dbReference type="ARBA" id="ARBA00004123"/>
    </source>
</evidence>
<reference evidence="10 11" key="1">
    <citation type="submission" date="2024-03" db="EMBL/GenBank/DDBJ databases">
        <title>The genome assembly and annotation of the cricket Gryllus longicercus Weissman &amp; Gray.</title>
        <authorList>
            <person name="Szrajer S."/>
            <person name="Gray D."/>
            <person name="Ylla G."/>
        </authorList>
    </citation>
    <scope>NUCLEOTIDE SEQUENCE [LARGE SCALE GENOMIC DNA]</scope>
    <source>
        <strain evidence="10">DAG 2021-001</strain>
        <tissue evidence="10">Whole body minus gut</tissue>
    </source>
</reference>
<evidence type="ECO:0000256" key="5">
    <source>
        <dbReference type="ARBA" id="ARBA00022912"/>
    </source>
</evidence>
<comment type="subcellular location">
    <subcellularLocation>
        <location evidence="1 9">Nucleus</location>
    </subcellularLocation>
</comment>
<comment type="caution">
    <text evidence="10">The sequence shown here is derived from an EMBL/GenBank/DDBJ whole genome shotgun (WGS) entry which is preliminary data.</text>
</comment>
<evidence type="ECO:0000256" key="9">
    <source>
        <dbReference type="RuleBase" id="RU369031"/>
    </source>
</evidence>
<name>A0AAN9V5M1_9ORTH</name>
<proteinExistence type="inferred from homology"/>
<comment type="catalytic activity">
    <reaction evidence="7 9">
        <text>O-phospho-L-seryl-[protein] + H2O = L-seryl-[protein] + phosphate</text>
        <dbReference type="Rhea" id="RHEA:20629"/>
        <dbReference type="Rhea" id="RHEA-COMP:9863"/>
        <dbReference type="Rhea" id="RHEA-COMP:11604"/>
        <dbReference type="ChEBI" id="CHEBI:15377"/>
        <dbReference type="ChEBI" id="CHEBI:29999"/>
        <dbReference type="ChEBI" id="CHEBI:43474"/>
        <dbReference type="ChEBI" id="CHEBI:83421"/>
        <dbReference type="EC" id="3.1.3.16"/>
    </reaction>
</comment>
<dbReference type="GO" id="GO:0005634">
    <property type="term" value="C:nucleus"/>
    <property type="evidence" value="ECO:0007669"/>
    <property type="project" value="UniProtKB-SubCell"/>
</dbReference>
<keyword evidence="5 9" id="KW-0904">Protein phosphatase</keyword>
<evidence type="ECO:0000256" key="2">
    <source>
        <dbReference type="ARBA" id="ARBA00008978"/>
    </source>
</evidence>
<keyword evidence="3 9" id="KW-0507">mRNA processing</keyword>